<feature type="compositionally biased region" description="Basic residues" evidence="1">
    <location>
        <begin position="108"/>
        <end position="118"/>
    </location>
</feature>
<gene>
    <name evidence="2" type="ORF">B0I36DRAFT_142253</name>
</gene>
<comment type="caution">
    <text evidence="2">The sequence shown here is derived from an EMBL/GenBank/DDBJ whole genome shotgun (WGS) entry which is preliminary data.</text>
</comment>
<name>A0A9P8Y2K6_9PEZI</name>
<keyword evidence="3" id="KW-1185">Reference proteome</keyword>
<dbReference type="GeneID" id="70177935"/>
<feature type="region of interest" description="Disordered" evidence="1">
    <location>
        <begin position="97"/>
        <end position="118"/>
    </location>
</feature>
<protein>
    <submittedName>
        <fullName evidence="2">Uncharacterized protein</fullName>
    </submittedName>
</protein>
<organism evidence="2 3">
    <name type="scientific">Microdochium trichocladiopsis</name>
    <dbReference type="NCBI Taxonomy" id="1682393"/>
    <lineage>
        <taxon>Eukaryota</taxon>
        <taxon>Fungi</taxon>
        <taxon>Dikarya</taxon>
        <taxon>Ascomycota</taxon>
        <taxon>Pezizomycotina</taxon>
        <taxon>Sordariomycetes</taxon>
        <taxon>Xylariomycetidae</taxon>
        <taxon>Xylariales</taxon>
        <taxon>Microdochiaceae</taxon>
        <taxon>Microdochium</taxon>
    </lineage>
</organism>
<dbReference type="AlphaFoldDB" id="A0A9P8Y2K6"/>
<evidence type="ECO:0000313" key="2">
    <source>
        <dbReference type="EMBL" id="KAH7027709.1"/>
    </source>
</evidence>
<sequence>MLPTSKCHHNNGQSQAAHHVKSVASLWQVYAELVSGGIMHRRSRIQSPLTLKSFFFIPLAKEDGETAHPTASKVAECGPTQRSTQNFLSSCSIEGTKSMKATEPKQPPCHRRRAHKGSVSKYPSKFSVKIGLYLERGGILSPRMRIKKYSQDRSPRLPALETNLLAAKSNGGGAFFSSFFILVQGSDNTAYSIKSGLTEDYVAPDDPTTQGEAGS</sequence>
<dbReference type="Proteomes" id="UP000756346">
    <property type="component" value="Unassembled WGS sequence"/>
</dbReference>
<dbReference type="EMBL" id="JAGTJQ010000007">
    <property type="protein sequence ID" value="KAH7027709.1"/>
    <property type="molecule type" value="Genomic_DNA"/>
</dbReference>
<reference evidence="2" key="1">
    <citation type="journal article" date="2021" name="Nat. Commun.">
        <title>Genetic determinants of endophytism in the Arabidopsis root mycobiome.</title>
        <authorList>
            <person name="Mesny F."/>
            <person name="Miyauchi S."/>
            <person name="Thiergart T."/>
            <person name="Pickel B."/>
            <person name="Atanasova L."/>
            <person name="Karlsson M."/>
            <person name="Huettel B."/>
            <person name="Barry K.W."/>
            <person name="Haridas S."/>
            <person name="Chen C."/>
            <person name="Bauer D."/>
            <person name="Andreopoulos W."/>
            <person name="Pangilinan J."/>
            <person name="LaButti K."/>
            <person name="Riley R."/>
            <person name="Lipzen A."/>
            <person name="Clum A."/>
            <person name="Drula E."/>
            <person name="Henrissat B."/>
            <person name="Kohler A."/>
            <person name="Grigoriev I.V."/>
            <person name="Martin F.M."/>
            <person name="Hacquard S."/>
        </authorList>
    </citation>
    <scope>NUCLEOTIDE SEQUENCE</scope>
    <source>
        <strain evidence="2">MPI-CAGE-CH-0230</strain>
    </source>
</reference>
<evidence type="ECO:0000313" key="3">
    <source>
        <dbReference type="Proteomes" id="UP000756346"/>
    </source>
</evidence>
<dbReference type="RefSeq" id="XP_046010508.1">
    <property type="nucleotide sequence ID" value="XM_046148389.1"/>
</dbReference>
<accession>A0A9P8Y2K6</accession>
<evidence type="ECO:0000256" key="1">
    <source>
        <dbReference type="SAM" id="MobiDB-lite"/>
    </source>
</evidence>
<proteinExistence type="predicted"/>